<reference evidence="2" key="1">
    <citation type="submission" date="2019-06" db="EMBL/GenBank/DDBJ databases">
        <title>Draft genome sequence of the griseofulvin-producing fungus Xylaria cubensis strain G536.</title>
        <authorList>
            <person name="Mead M.E."/>
            <person name="Raja H.A."/>
            <person name="Steenwyk J.L."/>
            <person name="Knowles S.L."/>
            <person name="Oberlies N.H."/>
            <person name="Rokas A."/>
        </authorList>
    </citation>
    <scope>NUCLEOTIDE SEQUENCE [LARGE SCALE GENOMIC DNA]</scope>
    <source>
        <strain evidence="2">G536</strain>
    </source>
</reference>
<comment type="caution">
    <text evidence="1">The sequence shown here is derived from an EMBL/GenBank/DDBJ whole genome shotgun (WGS) entry which is preliminary data.</text>
</comment>
<protein>
    <recommendedName>
        <fullName evidence="3">Prolyl 4-hydroxylase alpha subunit Fe(2+) 2OG dioxygenase domain-containing protein</fullName>
    </recommendedName>
</protein>
<dbReference type="OrthoDB" id="27483at2759"/>
<dbReference type="PANTHER" id="PTHR33099">
    <property type="entry name" value="FE2OG DIOXYGENASE DOMAIN-CONTAINING PROTEIN"/>
    <property type="match status" value="1"/>
</dbReference>
<evidence type="ECO:0000313" key="1">
    <source>
        <dbReference type="EMBL" id="TRX96762.1"/>
    </source>
</evidence>
<dbReference type="Gene3D" id="2.60.120.620">
    <property type="entry name" value="q2cbj1_9rhob like domain"/>
    <property type="match status" value="1"/>
</dbReference>
<name>A0A553I9A6_9PEZI</name>
<dbReference type="Proteomes" id="UP000319160">
    <property type="component" value="Unassembled WGS sequence"/>
</dbReference>
<evidence type="ECO:0000313" key="2">
    <source>
        <dbReference type="Proteomes" id="UP000319160"/>
    </source>
</evidence>
<dbReference type="AlphaFoldDB" id="A0A553I9A6"/>
<sequence>MSSMGQNPGASNSALFSKDCLRDALDGVVARRFFAGWNRIEPQDPEIVVDGVGEIHLPLSEEQARQIISKAHRVPFDKGSSEKIVDTAVQQNAWDLGHESFTIIAQSQWDKMLKDFLTVISRTLGVSSHIVRAELHKLSIWEKGAVFKTHVDSEKIPHMFGTLVISLPSHHRGGDVIIRYLDEEATFSTYEHAMAGVYWYSDASYEVLPLEYGYRWVLTYNLIANVSLEKPLEGIEIGNEFLRNIIESWAKADSSDSTKPLYYTLDNKNTTANLSLSTLESRDQAIIEQLLLVSHDLDFHFFLATLQLEDIREMDDEPGNQYPSLYYEDDPDTIGFCIDSTLKVKNVNDLNGNEVLSSVIIEKDNVMHDNPFGEHPHDQMDDEEVTTYYYRSPVCYCSFPFLTNSPRIADIYKALIIVPPKALGPLFASRSSDFLSSRSDLKPIMILSYCIDHCQSSDSESALEVLLQMLEKTRETGQLDWTYHTGLAEKLYKLALFHRRLELVDWITRSMLPLPLTVLGWLRRQFETFTISFERLNIGFSSVVQTRTSLNDQYQVVLAFRADAEPKDELLELIKDTPTKTIRDGNWGSSRSYEDGLALYNLTLCAHDGLEVMDIVPKLVETCRQNTEFMLGFVHEWHQGMQRKELTLTDSQTIYENLARIIVQNMSIPLLAIGDQRPCLEEQRETFLKKITVEAMSIKANNFENLWIPLLQNLLSDSEELKISLFDQSWQQFYQTVLESFLWICVGKALPASCPCNGCRELNQFSLDPTQRDRSFNRPNPSQRTPLFQVLPDHRNDCTKSGNFDNIITNVDPKLERDQFAREKRKVKAAKHLLAFDTEKLIIVLAGRYDAIMTMSFLEYPEDNAATNSSALSSMQRREPLAPLSANPTAAISPLEGGKTFQVMPSSVPPQGENISSPYNSPYNSSVAQMTPIQPINGVATMQTHQLTSPQTTGLGVRVDLSAMPSTAPQREAMRNRVGSAPYPSPWQEFVNSFVAFPGTAATRFVSNPSRPTPSTMIQHPVAGAKRKIVELIDLTSEDD</sequence>
<dbReference type="EMBL" id="VFLP01000009">
    <property type="protein sequence ID" value="TRX96762.1"/>
    <property type="molecule type" value="Genomic_DNA"/>
</dbReference>
<organism evidence="1 2">
    <name type="scientific">Xylaria flabelliformis</name>
    <dbReference type="NCBI Taxonomy" id="2512241"/>
    <lineage>
        <taxon>Eukaryota</taxon>
        <taxon>Fungi</taxon>
        <taxon>Dikarya</taxon>
        <taxon>Ascomycota</taxon>
        <taxon>Pezizomycotina</taxon>
        <taxon>Sordariomycetes</taxon>
        <taxon>Xylariomycetidae</taxon>
        <taxon>Xylariales</taxon>
        <taxon>Xylariaceae</taxon>
        <taxon>Xylaria</taxon>
    </lineage>
</organism>
<gene>
    <name evidence="1" type="ORF">FHL15_002428</name>
</gene>
<accession>A0A553I9A6</accession>
<evidence type="ECO:0008006" key="3">
    <source>
        <dbReference type="Google" id="ProtNLM"/>
    </source>
</evidence>
<dbReference type="PANTHER" id="PTHR33099:SF7">
    <property type="entry name" value="MYND-TYPE DOMAIN-CONTAINING PROTEIN"/>
    <property type="match status" value="1"/>
</dbReference>
<proteinExistence type="predicted"/>
<keyword evidence="2" id="KW-1185">Reference proteome</keyword>